<dbReference type="AlphaFoldDB" id="A0AA40SP00"/>
<proteinExistence type="predicted"/>
<evidence type="ECO:0000259" key="1">
    <source>
        <dbReference type="Pfam" id="PF21948"/>
    </source>
</evidence>
<dbReference type="InterPro" id="IPR004143">
    <property type="entry name" value="BPL_LPL_catalytic"/>
</dbReference>
<reference evidence="2 3" key="1">
    <citation type="submission" date="2020-08" db="EMBL/GenBank/DDBJ databases">
        <title>Sequencing the genomes of 1000 actinobacteria strains.</title>
        <authorList>
            <person name="Klenk H.-P."/>
        </authorList>
    </citation>
    <scope>NUCLEOTIDE SEQUENCE [LARGE SCALE GENOMIC DNA]</scope>
    <source>
        <strain evidence="2 3">DSM 19600</strain>
    </source>
</reference>
<dbReference type="Pfam" id="PF21948">
    <property type="entry name" value="LplA-B_cat"/>
    <property type="match status" value="1"/>
</dbReference>
<organism evidence="2 3">
    <name type="scientific">Microbacterium invictum</name>
    <dbReference type="NCBI Taxonomy" id="515415"/>
    <lineage>
        <taxon>Bacteria</taxon>
        <taxon>Bacillati</taxon>
        <taxon>Actinomycetota</taxon>
        <taxon>Actinomycetes</taxon>
        <taxon>Micrococcales</taxon>
        <taxon>Microbacteriaceae</taxon>
        <taxon>Microbacterium</taxon>
    </lineage>
</organism>
<dbReference type="Proteomes" id="UP000549113">
    <property type="component" value="Unassembled WGS sequence"/>
</dbReference>
<dbReference type="GO" id="GO:0016874">
    <property type="term" value="F:ligase activity"/>
    <property type="evidence" value="ECO:0007669"/>
    <property type="project" value="UniProtKB-KW"/>
</dbReference>
<evidence type="ECO:0000313" key="2">
    <source>
        <dbReference type="EMBL" id="MBB4139745.1"/>
    </source>
</evidence>
<feature type="domain" description="BPL/LPL catalytic" evidence="1">
    <location>
        <begin position="29"/>
        <end position="218"/>
    </location>
</feature>
<dbReference type="InterPro" id="IPR045864">
    <property type="entry name" value="aa-tRNA-synth_II/BPL/LPL"/>
</dbReference>
<evidence type="ECO:0000313" key="3">
    <source>
        <dbReference type="Proteomes" id="UP000549113"/>
    </source>
</evidence>
<comment type="caution">
    <text evidence="2">The sequence shown here is derived from an EMBL/GenBank/DDBJ whole genome shotgun (WGS) entry which is preliminary data.</text>
</comment>
<sequence>MAGVIRMPEHEPPDPFGHIASTMDRLRGAGVETRVLRIARPRPAMAFGRRDERMPGFARAAAAALQAGFTPAVRPVGGTFAPMHEGSLVVDEFGWSDRVEWPNERFDRHAALLAEVFLSYGIDARVGEVTGEYCPGAHSVNRAGVVKLSGTAQRVARGAWVVSSVVQVGPVDALLEATRQVAAELGRPVDIHTIGSLSDTVPGIDIRDVADRIAQRFAEDGVEDVSLLL</sequence>
<dbReference type="SUPFAM" id="SSF55681">
    <property type="entry name" value="Class II aaRS and biotin synthetases"/>
    <property type="match status" value="1"/>
</dbReference>
<gene>
    <name evidence="2" type="ORF">BKA10_001539</name>
</gene>
<dbReference type="RefSeq" id="WP_183499367.1">
    <property type="nucleotide sequence ID" value="NZ_BAABCO010000001.1"/>
</dbReference>
<keyword evidence="2" id="KW-0436">Ligase</keyword>
<keyword evidence="3" id="KW-1185">Reference proteome</keyword>
<dbReference type="EMBL" id="JACIFH010000001">
    <property type="protein sequence ID" value="MBB4139745.1"/>
    <property type="molecule type" value="Genomic_DNA"/>
</dbReference>
<accession>A0AA40SP00</accession>
<dbReference type="Gene3D" id="3.30.930.10">
    <property type="entry name" value="Bira Bifunctional Protein, Domain 2"/>
    <property type="match status" value="1"/>
</dbReference>
<name>A0AA40SP00_9MICO</name>
<protein>
    <submittedName>
        <fullName evidence="2">Lipoate-protein ligase A</fullName>
    </submittedName>
</protein>